<evidence type="ECO:0000313" key="2">
    <source>
        <dbReference type="EMBL" id="MBB5799605.1"/>
    </source>
</evidence>
<feature type="repeat" description="WD" evidence="1">
    <location>
        <begin position="1"/>
        <end position="35"/>
    </location>
</feature>
<dbReference type="SUPFAM" id="SSF50998">
    <property type="entry name" value="Quinoprotein alcohol dehydrogenase-like"/>
    <property type="match status" value="1"/>
</dbReference>
<protein>
    <recommendedName>
        <fullName evidence="4">Anaphase-promoting complex subunit 4 WD40 domain-containing protein</fullName>
    </recommendedName>
</protein>
<dbReference type="InterPro" id="IPR015943">
    <property type="entry name" value="WD40/YVTN_repeat-like_dom_sf"/>
</dbReference>
<keyword evidence="3" id="KW-1185">Reference proteome</keyword>
<proteinExistence type="predicted"/>
<evidence type="ECO:0008006" key="4">
    <source>
        <dbReference type="Google" id="ProtNLM"/>
    </source>
</evidence>
<dbReference type="EMBL" id="JACHNE010000001">
    <property type="protein sequence ID" value="MBB5799605.1"/>
    <property type="molecule type" value="Genomic_DNA"/>
</dbReference>
<evidence type="ECO:0000313" key="3">
    <source>
        <dbReference type="Proteomes" id="UP000590647"/>
    </source>
</evidence>
<sequence>MRALAFSSEGSPLAVGGANGTLRMWDTEGQQLLGSDLPTPGGEIRSLAFAEDGGPVCVGGPHVPLQCLTAAPDQARPNHLRPYRGGLTEGQWRTHVPDTPSSLCAPIADEKGVTSRRGGGWIFQRAVRVAEKCL</sequence>
<dbReference type="InterPro" id="IPR011047">
    <property type="entry name" value="Quinoprotein_ADH-like_sf"/>
</dbReference>
<accession>A0A7W9HC81</accession>
<name>A0A7W9HC81_9ACTN</name>
<organism evidence="2 3">
    <name type="scientific">Streptomyces caelestis</name>
    <dbReference type="NCBI Taxonomy" id="36816"/>
    <lineage>
        <taxon>Bacteria</taxon>
        <taxon>Bacillati</taxon>
        <taxon>Actinomycetota</taxon>
        <taxon>Actinomycetes</taxon>
        <taxon>Kitasatosporales</taxon>
        <taxon>Streptomycetaceae</taxon>
        <taxon>Streptomyces</taxon>
    </lineage>
</organism>
<evidence type="ECO:0000256" key="1">
    <source>
        <dbReference type="PROSITE-ProRule" id="PRU00221"/>
    </source>
</evidence>
<dbReference type="AlphaFoldDB" id="A0A7W9HC81"/>
<gene>
    <name evidence="2" type="ORF">HDA41_007569</name>
</gene>
<dbReference type="InterPro" id="IPR001680">
    <property type="entry name" value="WD40_rpt"/>
</dbReference>
<reference evidence="2 3" key="1">
    <citation type="submission" date="2020-08" db="EMBL/GenBank/DDBJ databases">
        <title>Sequencing the genomes of 1000 actinobacteria strains.</title>
        <authorList>
            <person name="Klenk H.-P."/>
        </authorList>
    </citation>
    <scope>NUCLEOTIDE SEQUENCE [LARGE SCALE GENOMIC DNA]</scope>
    <source>
        <strain evidence="2 3">DSM 40084</strain>
    </source>
</reference>
<dbReference type="PROSITE" id="PS50082">
    <property type="entry name" value="WD_REPEATS_2"/>
    <property type="match status" value="1"/>
</dbReference>
<comment type="caution">
    <text evidence="2">The sequence shown here is derived from an EMBL/GenBank/DDBJ whole genome shotgun (WGS) entry which is preliminary data.</text>
</comment>
<dbReference type="Proteomes" id="UP000590647">
    <property type="component" value="Unassembled WGS sequence"/>
</dbReference>
<dbReference type="PROSITE" id="PS50294">
    <property type="entry name" value="WD_REPEATS_REGION"/>
    <property type="match status" value="1"/>
</dbReference>
<keyword evidence="1" id="KW-0853">WD repeat</keyword>
<dbReference type="Gene3D" id="2.130.10.10">
    <property type="entry name" value="YVTN repeat-like/Quinoprotein amine dehydrogenase"/>
    <property type="match status" value="1"/>
</dbReference>